<proteinExistence type="inferred from homology"/>
<feature type="binding site" evidence="7">
    <location>
        <position position="104"/>
    </location>
    <ligand>
        <name>S-adenosyl-L-methionine</name>
        <dbReference type="ChEBI" id="CHEBI:59789"/>
    </ligand>
</feature>
<dbReference type="SUPFAM" id="SSF53335">
    <property type="entry name" value="S-adenosyl-L-methionine-dependent methyltransferases"/>
    <property type="match status" value="1"/>
</dbReference>
<dbReference type="PANTHER" id="PTHR23417">
    <property type="entry name" value="3-DEOXY-D-MANNO-OCTULOSONIC-ACID TRANSFERASE/TRNA GUANINE-N 7 - -METHYLTRANSFERASE"/>
    <property type="match status" value="1"/>
</dbReference>
<dbReference type="HAMAP" id="MF_01057">
    <property type="entry name" value="tRNA_methyltr_TrmB"/>
    <property type="match status" value="1"/>
</dbReference>
<dbReference type="KEGG" id="mcm:MCAL160_0744"/>
<feature type="binding site" evidence="7">
    <location>
        <position position="125"/>
    </location>
    <ligand>
        <name>S-adenosyl-L-methionine</name>
        <dbReference type="ChEBI" id="CHEBI:59789"/>
    </ligand>
</feature>
<comment type="pathway">
    <text evidence="7">tRNA modification; N(7)-methylguanine-tRNA biosynthesis.</text>
</comment>
<organism evidence="8">
    <name type="scientific">Mycoplasmopsis californica HAZ160_1</name>
    <dbReference type="NCBI Taxonomy" id="1397850"/>
    <lineage>
        <taxon>Bacteria</taxon>
        <taxon>Bacillati</taxon>
        <taxon>Mycoplasmatota</taxon>
        <taxon>Mycoplasmoidales</taxon>
        <taxon>Metamycoplasmataceae</taxon>
        <taxon>Mycoplasmopsis</taxon>
    </lineage>
</organism>
<keyword evidence="5 7" id="KW-0949">S-adenosyl-L-methionine</keyword>
<dbReference type="InterPro" id="IPR029063">
    <property type="entry name" value="SAM-dependent_MTases_sf"/>
</dbReference>
<name>A0AAT9F8E9_9BACT</name>
<evidence type="ECO:0000256" key="4">
    <source>
        <dbReference type="ARBA" id="ARBA00022679"/>
    </source>
</evidence>
<reference evidence="8" key="2">
    <citation type="journal article" date="2014" name="Genome Announc.">
        <title>Complete Genome Sequence of Mycoplasma californicum Strain HAZ160_1 from Bovine Mastitic Milk in Japan.</title>
        <authorList>
            <person name="Hata E."/>
            <person name="Murakami K."/>
        </authorList>
    </citation>
    <scope>NUCLEOTIDE SEQUENCE</scope>
    <source>
        <strain evidence="8">HAZ160_1</strain>
    </source>
</reference>
<evidence type="ECO:0000256" key="5">
    <source>
        <dbReference type="ARBA" id="ARBA00022691"/>
    </source>
</evidence>
<sequence length="221" mass="25814">MFKKLNILNSSVKFIIMRLRFDKNAEEKLKTSNFYAGNESFPIILDEKCIVEVGMGKGEMLVELARLNPRIKFYGLEKYATVAVKAVKKAEEYKLNNFKIILDDAQNIPQIFKGSLNTLWLTFSDPWPKARHFRRRLTHKSFLDLYAGIMDENSILKFKSDNDSLYQFSLESFTENNWKIIDFGSNLHISQYARENIMTGYEKKWSSLGKNINFIYAKKSC</sequence>
<comment type="similarity">
    <text evidence="7">Belongs to the class I-like SAM-binding methyltransferase superfamily. TrmB family.</text>
</comment>
<feature type="binding site" evidence="7">
    <location>
        <position position="161"/>
    </location>
    <ligand>
        <name>substrate</name>
    </ligand>
</feature>
<dbReference type="InterPro" id="IPR003358">
    <property type="entry name" value="tRNA_(Gua-N-7)_MeTrfase_Trmb"/>
</dbReference>
<dbReference type="AlphaFoldDB" id="A0AAT9F8E9"/>
<keyword evidence="3 7" id="KW-0489">Methyltransferase</keyword>
<dbReference type="PANTHER" id="PTHR23417:SF14">
    <property type="entry name" value="PENTACOTRIPEPTIDE-REPEAT REGION OF PRORP DOMAIN-CONTAINING PROTEIN"/>
    <property type="match status" value="1"/>
</dbReference>
<feature type="binding site" evidence="7">
    <location>
        <position position="129"/>
    </location>
    <ligand>
        <name>substrate</name>
    </ligand>
</feature>
<comment type="function">
    <text evidence="2 7">Catalyzes the formation of N(7)-methylguanine at position 46 (m7G46) in tRNA.</text>
</comment>
<reference evidence="8" key="3">
    <citation type="journal article" date="2019" name="Vet. Microbiol.">
        <title>Mutations associated with change of susceptibility to lincosamides and/or macrolides in field and laboratory-derived Mycoplasma californicum strains in Japan, and development of a rapid detection method for these mutations.</title>
        <authorList>
            <person name="Hata E."/>
            <person name="Nagai K."/>
            <person name="Murakami K."/>
        </authorList>
    </citation>
    <scope>NUCLEOTIDE SEQUENCE</scope>
    <source>
        <strain evidence="8">HAZ160_1</strain>
    </source>
</reference>
<feature type="binding site" evidence="7">
    <location>
        <position position="52"/>
    </location>
    <ligand>
        <name>S-adenosyl-L-methionine</name>
        <dbReference type="ChEBI" id="CHEBI:59789"/>
    </ligand>
</feature>
<feature type="binding site" evidence="7">
    <location>
        <position position="77"/>
    </location>
    <ligand>
        <name>S-adenosyl-L-methionine</name>
        <dbReference type="ChEBI" id="CHEBI:59789"/>
    </ligand>
</feature>
<reference evidence="8" key="1">
    <citation type="journal article" date="2014" name="Appl. Environ. Microbiol.">
        <title>Molecular Epidemiology of Cases of Mycoplasma californicum Infection in Japan.</title>
        <authorList>
            <person name="Hata E."/>
            <person name="Suzuki K."/>
            <person name="Hanyu H."/>
            <person name="Itoh M."/>
            <person name="Higuchi H."/>
            <person name="Kobayashi H."/>
        </authorList>
    </citation>
    <scope>NUCLEOTIDE SEQUENCE</scope>
    <source>
        <strain evidence="8">HAZ160_1</strain>
    </source>
</reference>
<dbReference type="EMBL" id="AP013353">
    <property type="protein sequence ID" value="BAP01181.1"/>
    <property type="molecule type" value="Genomic_DNA"/>
</dbReference>
<dbReference type="GO" id="GO:0043527">
    <property type="term" value="C:tRNA methyltransferase complex"/>
    <property type="evidence" value="ECO:0007669"/>
    <property type="project" value="TreeGrafter"/>
</dbReference>
<comment type="caution">
    <text evidence="7">Lacks conserved residue(s) required for the propagation of feature annotation.</text>
</comment>
<protein>
    <recommendedName>
        <fullName evidence="7">tRNA (guanine-N(7)-)-methyltransferase</fullName>
        <ecNumber evidence="7">2.1.1.33</ecNumber>
    </recommendedName>
    <alternativeName>
        <fullName evidence="7">tRNA (guanine(46)-N(7))-methyltransferase</fullName>
    </alternativeName>
    <alternativeName>
        <fullName evidence="7">tRNA(m7G46)-methyltransferase</fullName>
    </alternativeName>
</protein>
<dbReference type="PROSITE" id="PS51625">
    <property type="entry name" value="SAM_MT_TRMB"/>
    <property type="match status" value="1"/>
</dbReference>
<evidence type="ECO:0000256" key="6">
    <source>
        <dbReference type="ARBA" id="ARBA00022694"/>
    </source>
</evidence>
<comment type="catalytic activity">
    <reaction evidence="1 7">
        <text>guanosine(46) in tRNA + S-adenosyl-L-methionine = N(7)-methylguanosine(46) in tRNA + S-adenosyl-L-homocysteine</text>
        <dbReference type="Rhea" id="RHEA:42708"/>
        <dbReference type="Rhea" id="RHEA-COMP:10188"/>
        <dbReference type="Rhea" id="RHEA-COMP:10189"/>
        <dbReference type="ChEBI" id="CHEBI:57856"/>
        <dbReference type="ChEBI" id="CHEBI:59789"/>
        <dbReference type="ChEBI" id="CHEBI:74269"/>
        <dbReference type="ChEBI" id="CHEBI:74480"/>
        <dbReference type="EC" id="2.1.1.33"/>
    </reaction>
</comment>
<dbReference type="InterPro" id="IPR055361">
    <property type="entry name" value="tRNA_methyltr_TrmB_bact"/>
</dbReference>
<evidence type="ECO:0000256" key="7">
    <source>
        <dbReference type="HAMAP-Rule" id="MF_01057"/>
    </source>
</evidence>
<feature type="binding site" evidence="7">
    <location>
        <begin position="199"/>
        <end position="202"/>
    </location>
    <ligand>
        <name>substrate</name>
    </ligand>
</feature>
<dbReference type="GO" id="GO:0008176">
    <property type="term" value="F:tRNA (guanine(46)-N7)-methyltransferase activity"/>
    <property type="evidence" value="ECO:0007669"/>
    <property type="project" value="UniProtKB-UniRule"/>
</dbReference>
<evidence type="ECO:0000256" key="2">
    <source>
        <dbReference type="ARBA" id="ARBA00003015"/>
    </source>
</evidence>
<dbReference type="Pfam" id="PF02390">
    <property type="entry name" value="Methyltransf_4"/>
    <property type="match status" value="1"/>
</dbReference>
<accession>A0AAT9F8E9</accession>
<dbReference type="EC" id="2.1.1.33" evidence="7"/>
<dbReference type="Gene3D" id="3.40.50.150">
    <property type="entry name" value="Vaccinia Virus protein VP39"/>
    <property type="match status" value="1"/>
</dbReference>
<dbReference type="NCBIfam" id="TIGR00091">
    <property type="entry name" value="tRNA (guanosine(46)-N7)-methyltransferase TrmB"/>
    <property type="match status" value="1"/>
</dbReference>
<evidence type="ECO:0000256" key="3">
    <source>
        <dbReference type="ARBA" id="ARBA00022603"/>
    </source>
</evidence>
<evidence type="ECO:0000313" key="8">
    <source>
        <dbReference type="EMBL" id="BAP01181.1"/>
    </source>
</evidence>
<keyword evidence="4 7" id="KW-0808">Transferase</keyword>
<reference evidence="8" key="4">
    <citation type="submission" date="2024-06" db="EMBL/GenBank/DDBJ databases">
        <authorList>
            <consortium name="Mycoplasma californicum genome sequencing consortium"/>
            <person name="Hata E."/>
            <person name="Tanaka K."/>
            <person name="Tamamura Y."/>
        </authorList>
    </citation>
    <scope>NUCLEOTIDE SEQUENCE</scope>
    <source>
        <strain evidence="8">HAZ160_1</strain>
    </source>
</reference>
<gene>
    <name evidence="7 8" type="primary">trmB</name>
    <name evidence="8" type="ORF">MCAL160_0744</name>
</gene>
<evidence type="ECO:0000256" key="1">
    <source>
        <dbReference type="ARBA" id="ARBA00000142"/>
    </source>
</evidence>
<dbReference type="NCBIfam" id="NF001080">
    <property type="entry name" value="PRK00121.2-2"/>
    <property type="match status" value="1"/>
</dbReference>
<keyword evidence="6 7" id="KW-0819">tRNA processing</keyword>